<dbReference type="EMBL" id="OZ019907">
    <property type="protein sequence ID" value="CAK9206215.1"/>
    <property type="molecule type" value="Genomic_DNA"/>
</dbReference>
<sequence length="410" mass="45769">MEFNWSLAAGDPISQPCGGGACSVNSSHNFHTPKAPCNSFESEFLETEGEVFTLGSNSFPLLPYSDSLGFPEYNPTTPSQSGTIPLANQQSVQNDEDCSLMQEELDFGVVDDTIKINNPSAVTTHCDGDINLLSFTSKHVKSTVHTTSDDHDTAKDLRSSEEQVQEALKASKEAKGYLLTPSIHKDKLLSDGEARIDMDLCEKWHNRKRCRVLRPNRVMSEPDIPTHIVKGVEAGLPVVSSLSNSEHWLQLLDDHTNQVCCEKGNGIGAVKNHVAENEAGWHVVSGQLASACSLGQREDFKTQSCDKENNIDNKQQYLSQCNLSGRQQQFLHRLPLETCSESNTNIQMIQHKLPKKDLQSFWQGYHHHQDSSEPVVTREDMPIDGVWMCPKLHRRPQIRAKQGSLDTWLH</sequence>
<name>A0ABP0TZB4_9BRYO</name>
<proteinExistence type="predicted"/>
<accession>A0ABP0TZB4</accession>
<evidence type="ECO:0000313" key="1">
    <source>
        <dbReference type="EMBL" id="CAK9206215.1"/>
    </source>
</evidence>
<dbReference type="Proteomes" id="UP001497512">
    <property type="component" value="Chromosome 15"/>
</dbReference>
<keyword evidence="2" id="KW-1185">Reference proteome</keyword>
<organism evidence="1 2">
    <name type="scientific">Sphagnum troendelagicum</name>
    <dbReference type="NCBI Taxonomy" id="128251"/>
    <lineage>
        <taxon>Eukaryota</taxon>
        <taxon>Viridiplantae</taxon>
        <taxon>Streptophyta</taxon>
        <taxon>Embryophyta</taxon>
        <taxon>Bryophyta</taxon>
        <taxon>Sphagnophytina</taxon>
        <taxon>Sphagnopsida</taxon>
        <taxon>Sphagnales</taxon>
        <taxon>Sphagnaceae</taxon>
        <taxon>Sphagnum</taxon>
    </lineage>
</organism>
<gene>
    <name evidence="1" type="ORF">CSSPTR1EN2_LOCUS8237</name>
</gene>
<reference evidence="1" key="1">
    <citation type="submission" date="2024-02" db="EMBL/GenBank/DDBJ databases">
        <authorList>
            <consortium name="ELIXIR-Norway"/>
            <consortium name="Elixir Norway"/>
        </authorList>
    </citation>
    <scope>NUCLEOTIDE SEQUENCE</scope>
</reference>
<protein>
    <submittedName>
        <fullName evidence="1">Uncharacterized protein</fullName>
    </submittedName>
</protein>
<evidence type="ECO:0000313" key="2">
    <source>
        <dbReference type="Proteomes" id="UP001497512"/>
    </source>
</evidence>